<evidence type="ECO:0000313" key="4">
    <source>
        <dbReference type="EMBL" id="KAJ3687704.1"/>
    </source>
</evidence>
<evidence type="ECO:0000256" key="2">
    <source>
        <dbReference type="ARBA" id="ARBA00023163"/>
    </source>
</evidence>
<dbReference type="Proteomes" id="UP001210211">
    <property type="component" value="Unassembled WGS sequence"/>
</dbReference>
<comment type="similarity">
    <text evidence="3">Belongs to the GRAS family.</text>
</comment>
<evidence type="ECO:0008006" key="6">
    <source>
        <dbReference type="Google" id="ProtNLM"/>
    </source>
</evidence>
<evidence type="ECO:0000256" key="3">
    <source>
        <dbReference type="PROSITE-ProRule" id="PRU01191"/>
    </source>
</evidence>
<protein>
    <recommendedName>
        <fullName evidence="6">GRAS family transcription factor</fullName>
    </recommendedName>
</protein>
<organism evidence="4 5">
    <name type="scientific">Rhynchospora tenuis</name>
    <dbReference type="NCBI Taxonomy" id="198213"/>
    <lineage>
        <taxon>Eukaryota</taxon>
        <taxon>Viridiplantae</taxon>
        <taxon>Streptophyta</taxon>
        <taxon>Embryophyta</taxon>
        <taxon>Tracheophyta</taxon>
        <taxon>Spermatophyta</taxon>
        <taxon>Magnoliopsida</taxon>
        <taxon>Liliopsida</taxon>
        <taxon>Poales</taxon>
        <taxon>Cyperaceae</taxon>
        <taxon>Cyperoideae</taxon>
        <taxon>Rhynchosporeae</taxon>
        <taxon>Rhynchospora</taxon>
    </lineage>
</organism>
<feature type="region of interest" description="SAW" evidence="3">
    <location>
        <begin position="625"/>
        <end position="700"/>
    </location>
</feature>
<name>A0AAD5Z6G5_9POAL</name>
<keyword evidence="5" id="KW-1185">Reference proteome</keyword>
<keyword evidence="2" id="KW-0804">Transcription</keyword>
<proteinExistence type="inferred from homology"/>
<evidence type="ECO:0000256" key="1">
    <source>
        <dbReference type="ARBA" id="ARBA00023015"/>
    </source>
</evidence>
<feature type="region of interest" description="Leucine repeat II (LRII)" evidence="3">
    <location>
        <begin position="487"/>
        <end position="519"/>
    </location>
</feature>
<dbReference type="EMBL" id="JAMRDG010000002">
    <property type="protein sequence ID" value="KAJ3687704.1"/>
    <property type="molecule type" value="Genomic_DNA"/>
</dbReference>
<dbReference type="AlphaFoldDB" id="A0AAD5Z6G5"/>
<accession>A0AAD5Z6G5</accession>
<gene>
    <name evidence="4" type="ORF">LUZ61_016868</name>
</gene>
<dbReference type="Pfam" id="PF03514">
    <property type="entry name" value="GRAS"/>
    <property type="match status" value="1"/>
</dbReference>
<sequence length="704" mass="80461">MATHFNLDDLSNMINTTQHDTTAEQNASCLKTVNELQPICMRNQEATETFSEVLVSNVPRQPLMINDSKLRSDAGDVTSSMPISYITHLLLEEDINEQICSSKEDQLALLATEKAFRDTLTQEYYSSPDEPLIYGSPNEKESKYYKSNACGRSELTENDFSHDVSFCAAPLANDDPTSALCTDIESLTARQIQRGEEEAMKFLPKISEFFINCDSSGISSLQETQIKVKCCTKMNSGDLKAKTKKNTSSANLDQADRRAQKHIGSYSDEPIRNETFDEILLLEDPKYNEENTTLREAKKKEMRDKREARPNFATKCDTSQTTQELVDLKSLLIQCSKAVAANDHSLAIELINEIRKHSSPSGDCSQRLAYYFVDGLEARLVGTTIETYRRVLPEKTTVIETLKSFHMYIVASPFIRALIYFSNQTILNNIPKDAQKVHIINYGIMQGFQWPSFFQHFTKWQSTPPKIRITVIEVPEPGFRPRKLVEVTGKRLADYAKSFGVPFEYEGIASKWENVGVEDLKIADDEIVIVNSIVRSEYLSDEALTADSPRNIFLRTIKKIKPRIFVHGTINGSYNSPFFLSRFRFALLHFSSLFDMLDSTLPRDNPERQIIEKEYFMRAAINAIACEGPDRVERPETYRQWHARKLRAGLVPLPVDPMIKKNMKDFVRYHYHEEFVIDDDNGWLLLGWKGRIFYGLTTWKASEV</sequence>
<reference evidence="4 5" key="1">
    <citation type="journal article" date="2022" name="Cell">
        <title>Repeat-based holocentromeres influence genome architecture and karyotype evolution.</title>
        <authorList>
            <person name="Hofstatter P.G."/>
            <person name="Thangavel G."/>
            <person name="Lux T."/>
            <person name="Neumann P."/>
            <person name="Vondrak T."/>
            <person name="Novak P."/>
            <person name="Zhang M."/>
            <person name="Costa L."/>
            <person name="Castellani M."/>
            <person name="Scott A."/>
            <person name="Toegelov H."/>
            <person name="Fuchs J."/>
            <person name="Mata-Sucre Y."/>
            <person name="Dias Y."/>
            <person name="Vanzela A.L.L."/>
            <person name="Huettel B."/>
            <person name="Almeida C.C.S."/>
            <person name="Simkova H."/>
            <person name="Souza G."/>
            <person name="Pedrosa-Harand A."/>
            <person name="Macas J."/>
            <person name="Mayer K.F.X."/>
            <person name="Houben A."/>
            <person name="Marques A."/>
        </authorList>
    </citation>
    <scope>NUCLEOTIDE SEQUENCE [LARGE SCALE GENOMIC DNA]</scope>
    <source>
        <strain evidence="4">RhyTen1mFocal</strain>
    </source>
</reference>
<dbReference type="InterPro" id="IPR005202">
    <property type="entry name" value="TF_GRAS"/>
</dbReference>
<feature type="region of interest" description="Leucine repeat I (LRI)" evidence="3">
    <location>
        <begin position="326"/>
        <end position="386"/>
    </location>
</feature>
<evidence type="ECO:0000313" key="5">
    <source>
        <dbReference type="Proteomes" id="UP001210211"/>
    </source>
</evidence>
<dbReference type="PANTHER" id="PTHR31636">
    <property type="entry name" value="OSJNBA0084A10.13 PROTEIN-RELATED"/>
    <property type="match status" value="1"/>
</dbReference>
<keyword evidence="1" id="KW-0805">Transcription regulation</keyword>
<dbReference type="PROSITE" id="PS50985">
    <property type="entry name" value="GRAS"/>
    <property type="match status" value="1"/>
</dbReference>
<comment type="caution">
    <text evidence="4">The sequence shown here is derived from an EMBL/GenBank/DDBJ whole genome shotgun (WGS) entry which is preliminary data.</text>
</comment>
<comment type="caution">
    <text evidence="3">Lacks conserved residue(s) required for the propagation of feature annotation.</text>
</comment>